<dbReference type="Proteomes" id="UP001236723">
    <property type="component" value="Unassembled WGS sequence"/>
</dbReference>
<proteinExistence type="predicted"/>
<protein>
    <submittedName>
        <fullName evidence="1">Phage terminase Nu1 subunit (DNA packaging protein)</fullName>
    </submittedName>
</protein>
<dbReference type="EMBL" id="JAUSUP010000008">
    <property type="protein sequence ID" value="MDQ0352484.1"/>
    <property type="molecule type" value="Genomic_DNA"/>
</dbReference>
<name>A0ABU0DVK0_9BACI</name>
<gene>
    <name evidence="1" type="ORF">J2R98_002328</name>
</gene>
<evidence type="ECO:0000313" key="2">
    <source>
        <dbReference type="Proteomes" id="UP001236723"/>
    </source>
</evidence>
<reference evidence="1 2" key="1">
    <citation type="submission" date="2023-07" db="EMBL/GenBank/DDBJ databases">
        <title>Genomic Encyclopedia of Type Strains, Phase IV (KMG-IV): sequencing the most valuable type-strain genomes for metagenomic binning, comparative biology and taxonomic classification.</title>
        <authorList>
            <person name="Goeker M."/>
        </authorList>
    </citation>
    <scope>NUCLEOTIDE SEQUENCE [LARGE SCALE GENOMIC DNA]</scope>
    <source>
        <strain evidence="1 2">DSM 15448</strain>
    </source>
</reference>
<comment type="caution">
    <text evidence="1">The sequence shown here is derived from an EMBL/GenBank/DDBJ whole genome shotgun (WGS) entry which is preliminary data.</text>
</comment>
<sequence>MTTKQMADILGLSDRRIRQLENEGVLVKVAHGKFDLTQSVQTYIESLRERYSSAEYLNLKREQAMHEKAKRQKTELELQFLQADTHHSQDIELAMNAMVESFKSRSLLIPGTAAERVQHLKELEPIKEVIKEEVYEALQDLSEYNPSE</sequence>
<accession>A0ABU0DVK0</accession>
<organism evidence="1 2">
    <name type="scientific">Alkalibacillus filiformis</name>
    <dbReference type="NCBI Taxonomy" id="200990"/>
    <lineage>
        <taxon>Bacteria</taxon>
        <taxon>Bacillati</taxon>
        <taxon>Bacillota</taxon>
        <taxon>Bacilli</taxon>
        <taxon>Bacillales</taxon>
        <taxon>Bacillaceae</taxon>
        <taxon>Alkalibacillus</taxon>
    </lineage>
</organism>
<evidence type="ECO:0000313" key="1">
    <source>
        <dbReference type="EMBL" id="MDQ0352484.1"/>
    </source>
</evidence>
<keyword evidence="2" id="KW-1185">Reference proteome</keyword>
<dbReference type="RefSeq" id="WP_307069094.1">
    <property type="nucleotide sequence ID" value="NZ_JAUSUP010000008.1"/>
</dbReference>